<dbReference type="HOGENOM" id="CLU_007625_1_1_1"/>
<dbReference type="Gene3D" id="1.10.8.10">
    <property type="entry name" value="DNA helicase RuvA subunit, C-terminal domain"/>
    <property type="match status" value="1"/>
</dbReference>
<feature type="region of interest" description="Disordered" evidence="1">
    <location>
        <begin position="637"/>
        <end position="742"/>
    </location>
</feature>
<dbReference type="InParanoid" id="A0A0D0E225"/>
<dbReference type="GO" id="GO:0016192">
    <property type="term" value="P:vesicle-mediated transport"/>
    <property type="evidence" value="ECO:0007669"/>
    <property type="project" value="InterPro"/>
</dbReference>
<dbReference type="InterPro" id="IPR037191">
    <property type="entry name" value="VPS9_dom_sf"/>
</dbReference>
<dbReference type="GO" id="GO:0030139">
    <property type="term" value="C:endocytic vesicle"/>
    <property type="evidence" value="ECO:0007669"/>
    <property type="project" value="TreeGrafter"/>
</dbReference>
<dbReference type="Gene3D" id="1.20.1050.80">
    <property type="entry name" value="VPS9 domain"/>
    <property type="match status" value="1"/>
</dbReference>
<dbReference type="InterPro" id="IPR003123">
    <property type="entry name" value="VPS9"/>
</dbReference>
<dbReference type="PANTHER" id="PTHR23101:SF25">
    <property type="entry name" value="GTPASE-ACTIVATING PROTEIN AND VPS9 DOMAIN-CONTAINING PROTEIN 1"/>
    <property type="match status" value="1"/>
</dbReference>
<dbReference type="GO" id="GO:0005829">
    <property type="term" value="C:cytosol"/>
    <property type="evidence" value="ECO:0007669"/>
    <property type="project" value="TreeGrafter"/>
</dbReference>
<dbReference type="SUPFAM" id="SSF46934">
    <property type="entry name" value="UBA-like"/>
    <property type="match status" value="1"/>
</dbReference>
<name>A0A0D0E225_9AGAM</name>
<evidence type="ECO:0000256" key="1">
    <source>
        <dbReference type="SAM" id="MobiDB-lite"/>
    </source>
</evidence>
<feature type="compositionally biased region" description="Low complexity" evidence="1">
    <location>
        <begin position="545"/>
        <end position="557"/>
    </location>
</feature>
<feature type="compositionally biased region" description="Polar residues" evidence="1">
    <location>
        <begin position="234"/>
        <end position="250"/>
    </location>
</feature>
<dbReference type="GO" id="GO:0031267">
    <property type="term" value="F:small GTPase binding"/>
    <property type="evidence" value="ECO:0007669"/>
    <property type="project" value="TreeGrafter"/>
</dbReference>
<dbReference type="PANTHER" id="PTHR23101">
    <property type="entry name" value="RAB GDP/GTP EXCHANGE FACTOR"/>
    <property type="match status" value="1"/>
</dbReference>
<dbReference type="PROSITE" id="PS51205">
    <property type="entry name" value="VPS9"/>
    <property type="match status" value="1"/>
</dbReference>
<feature type="non-terminal residue" evidence="3">
    <location>
        <position position="808"/>
    </location>
</feature>
<dbReference type="InterPro" id="IPR041545">
    <property type="entry name" value="DUF5601"/>
</dbReference>
<dbReference type="GO" id="GO:0005085">
    <property type="term" value="F:guanyl-nucleotide exchange factor activity"/>
    <property type="evidence" value="ECO:0007669"/>
    <property type="project" value="InterPro"/>
</dbReference>
<reference evidence="3 4" key="1">
    <citation type="submission" date="2014-04" db="EMBL/GenBank/DDBJ databases">
        <authorList>
            <consortium name="DOE Joint Genome Institute"/>
            <person name="Kuo A."/>
            <person name="Kohler A."/>
            <person name="Jargeat P."/>
            <person name="Nagy L.G."/>
            <person name="Floudas D."/>
            <person name="Copeland A."/>
            <person name="Barry K.W."/>
            <person name="Cichocki N."/>
            <person name="Veneault-Fourrey C."/>
            <person name="LaButti K."/>
            <person name="Lindquist E.A."/>
            <person name="Lipzen A."/>
            <person name="Lundell T."/>
            <person name="Morin E."/>
            <person name="Murat C."/>
            <person name="Sun H."/>
            <person name="Tunlid A."/>
            <person name="Henrissat B."/>
            <person name="Grigoriev I.V."/>
            <person name="Hibbett D.S."/>
            <person name="Martin F."/>
            <person name="Nordberg H.P."/>
            <person name="Cantor M.N."/>
            <person name="Hua S.X."/>
        </authorList>
    </citation>
    <scope>NUCLEOTIDE SEQUENCE [LARGE SCALE GENOMIC DNA]</scope>
    <source>
        <strain evidence="3 4">Ve08.2h10</strain>
    </source>
</reference>
<dbReference type="EMBL" id="KN825100">
    <property type="protein sequence ID" value="KIK94524.1"/>
    <property type="molecule type" value="Genomic_DNA"/>
</dbReference>
<proteinExistence type="predicted"/>
<accession>A0A0D0E225</accession>
<reference evidence="4" key="2">
    <citation type="submission" date="2015-01" db="EMBL/GenBank/DDBJ databases">
        <title>Evolutionary Origins and Diversification of the Mycorrhizal Mutualists.</title>
        <authorList>
            <consortium name="DOE Joint Genome Institute"/>
            <consortium name="Mycorrhizal Genomics Consortium"/>
            <person name="Kohler A."/>
            <person name="Kuo A."/>
            <person name="Nagy L.G."/>
            <person name="Floudas D."/>
            <person name="Copeland A."/>
            <person name="Barry K.W."/>
            <person name="Cichocki N."/>
            <person name="Veneault-Fourrey C."/>
            <person name="LaButti K."/>
            <person name="Lindquist E.A."/>
            <person name="Lipzen A."/>
            <person name="Lundell T."/>
            <person name="Morin E."/>
            <person name="Murat C."/>
            <person name="Riley R."/>
            <person name="Ohm R."/>
            <person name="Sun H."/>
            <person name="Tunlid A."/>
            <person name="Henrissat B."/>
            <person name="Grigoriev I.V."/>
            <person name="Hibbett D.S."/>
            <person name="Martin F."/>
        </authorList>
    </citation>
    <scope>NUCLEOTIDE SEQUENCE [LARGE SCALE GENOMIC DNA]</scope>
    <source>
        <strain evidence="4">Ve08.2h10</strain>
    </source>
</reference>
<dbReference type="Gene3D" id="1.10.246.120">
    <property type="match status" value="1"/>
</dbReference>
<organism evidence="3 4">
    <name type="scientific">Paxillus rubicundulus Ve08.2h10</name>
    <dbReference type="NCBI Taxonomy" id="930991"/>
    <lineage>
        <taxon>Eukaryota</taxon>
        <taxon>Fungi</taxon>
        <taxon>Dikarya</taxon>
        <taxon>Basidiomycota</taxon>
        <taxon>Agaricomycotina</taxon>
        <taxon>Agaricomycetes</taxon>
        <taxon>Agaricomycetidae</taxon>
        <taxon>Boletales</taxon>
        <taxon>Paxilineae</taxon>
        <taxon>Paxillaceae</taxon>
        <taxon>Paxillus</taxon>
    </lineage>
</organism>
<dbReference type="FunCoup" id="A0A0D0E225">
    <property type="interactions" value="57"/>
</dbReference>
<protein>
    <recommendedName>
        <fullName evidence="2">VPS9 domain-containing protein</fullName>
    </recommendedName>
</protein>
<feature type="compositionally biased region" description="Polar residues" evidence="1">
    <location>
        <begin position="725"/>
        <end position="742"/>
    </location>
</feature>
<evidence type="ECO:0000313" key="3">
    <source>
        <dbReference type="EMBL" id="KIK94524.1"/>
    </source>
</evidence>
<feature type="region of interest" description="Disordered" evidence="1">
    <location>
        <begin position="23"/>
        <end position="174"/>
    </location>
</feature>
<dbReference type="Pfam" id="PF18151">
    <property type="entry name" value="DUF5601"/>
    <property type="match status" value="1"/>
</dbReference>
<keyword evidence="4" id="KW-1185">Reference proteome</keyword>
<dbReference type="Pfam" id="PF02204">
    <property type="entry name" value="VPS9"/>
    <property type="match status" value="1"/>
</dbReference>
<dbReference type="STRING" id="930991.A0A0D0E225"/>
<dbReference type="InterPro" id="IPR009060">
    <property type="entry name" value="UBA-like_sf"/>
</dbReference>
<feature type="compositionally biased region" description="Basic and acidic residues" evidence="1">
    <location>
        <begin position="89"/>
        <end position="102"/>
    </location>
</feature>
<feature type="compositionally biased region" description="Polar residues" evidence="1">
    <location>
        <begin position="573"/>
        <end position="589"/>
    </location>
</feature>
<feature type="compositionally biased region" description="Polar residues" evidence="1">
    <location>
        <begin position="144"/>
        <end position="162"/>
    </location>
</feature>
<dbReference type="OrthoDB" id="300289at2759"/>
<dbReference type="SUPFAM" id="SSF109993">
    <property type="entry name" value="VPS9 domain"/>
    <property type="match status" value="1"/>
</dbReference>
<evidence type="ECO:0000259" key="2">
    <source>
        <dbReference type="PROSITE" id="PS51205"/>
    </source>
</evidence>
<feature type="non-terminal residue" evidence="3">
    <location>
        <position position="1"/>
    </location>
</feature>
<feature type="region of interest" description="Disordered" evidence="1">
    <location>
        <begin position="539"/>
        <end position="589"/>
    </location>
</feature>
<dbReference type="AlphaFoldDB" id="A0A0D0E225"/>
<sequence>IFATSSTQSPGNEQLASDLDSLCLPVNSEPSPPSGSALVATAGMNSHSEGTNPWADEPPKLKFKPAQTPDPASIEEAAPSIFNSPATHQRVDSGVDIPKDVLQEFDPLAAPHEPNSRFAWADADAHPPPPRPQSSAIDREHSRSSSQESPLGSSRSTQSSPVPQLPAHSPSSSFPSLAAIARSFSIPSVAKPRSRPLSMDSAKPIPPLSPYTATSFAAQQQQVSSPLSKPLPPQTDSYGKSQSAPSTRSVTPADGSDTEAVRSQSPRQDRDSQFDFQKFLNQMKSKGAEPVAKYLRSFLSNFAKRTFTVTDQVRVINEFLNFIAAKMRESDIWRNASDNEFDNAMEGMEKLVMNKLYDFTFTPSLPLLTPPRPITADDLERDRVLEQRINLFRWVKPSHLDIPELEGRDAGITGFLEFAQQELCKLNHYKAPRDKLICILNCCKIIFGLLRHLRKDEGADSFVPVLIFVVLKANADHLLSNVEFINRFRNPSKLQSEAGYYLSSLMGAVQYIETMDHTSMSNITQEEFERNVELAIQTLPPSWPSSPTSSTSSHNPSIKPLLPSPHAGEESAQPLTLSVPSQAQPQSISEDARRLLQKTGDAVSKPLGAISRIFSEALDEKMTYLPGPFAPFELGRERAQEGVRTSSAPGNREDSDQASIQTPYKPRVRRPSPAPPSPNGASFVSEDIPSGSGPGPGSIPYTNQALALGPSQIIPSMPHPRMPNSVPQHLQPPSQGQHISRTPTPSLDLTAVQAEIDRAHAHASAACRATLAQIFPGVEAEVRDLVLEGNGGDLGKSIDALLEMSGGS</sequence>
<feature type="domain" description="VPS9" evidence="2">
    <location>
        <begin position="379"/>
        <end position="521"/>
    </location>
</feature>
<gene>
    <name evidence="3" type="ORF">PAXRUDRAFT_782707</name>
</gene>
<dbReference type="CDD" id="cd14279">
    <property type="entry name" value="CUE"/>
    <property type="match status" value="1"/>
</dbReference>
<feature type="region of interest" description="Disordered" evidence="1">
    <location>
        <begin position="186"/>
        <end position="271"/>
    </location>
</feature>
<dbReference type="SMART" id="SM00167">
    <property type="entry name" value="VPS9"/>
    <property type="match status" value="1"/>
</dbReference>
<evidence type="ECO:0000313" key="4">
    <source>
        <dbReference type="Proteomes" id="UP000054538"/>
    </source>
</evidence>
<dbReference type="InterPro" id="IPR045046">
    <property type="entry name" value="Vps9-like"/>
</dbReference>
<dbReference type="Proteomes" id="UP000054538">
    <property type="component" value="Unassembled WGS sequence"/>
</dbReference>
<feature type="compositionally biased region" description="Polar residues" evidence="1">
    <location>
        <begin position="211"/>
        <end position="227"/>
    </location>
</feature>